<gene>
    <name evidence="2" type="ORF">SAMN06893097_11525</name>
</gene>
<dbReference type="RefSeq" id="WP_183358928.1">
    <property type="nucleotide sequence ID" value="NZ_JACHXB010000002.1"/>
</dbReference>
<feature type="compositionally biased region" description="Polar residues" evidence="1">
    <location>
        <begin position="376"/>
        <end position="387"/>
    </location>
</feature>
<name>A0A285EJ45_9ACTN</name>
<dbReference type="Proteomes" id="UP000219514">
    <property type="component" value="Unassembled WGS sequence"/>
</dbReference>
<protein>
    <submittedName>
        <fullName evidence="2">Uncharacterized protein</fullName>
    </submittedName>
</protein>
<sequence length="387" mass="40617">MTQLDTRQAPPGELPRIDAAALRGVQEFYAAQRWTDGLPVMPVTESVLAGFLAQTSRAPGDVVFRMPHLDRSCTVRSAAINAAMAGCLPEYFPVVLAAWDALTAEGYAGKGIWQSTTGTAPLLLVNGPVRERIGLNSRGNVFGSGFRANATIGRAVRLTAINVFGLHPHELDQATQGTPAKYTCCIAENEEDSPWAPFPVDHGFPAGTSTVTSMLVRSVIHVEARHTTDPEQLGRDLAGTLARTGALVHETISGCLVLGPEHAHLFAAAGWSKADVRQFVFEHAVNTRARLAEVGKDAVSQETRWRLPAGHPDAVPGSADGAPDDVVPVLNSPEALLVVVAGAHNAGVSAVAETFGPRGGPPAVALVQDPPDAPSAEQTPTAQEGTP</sequence>
<dbReference type="AlphaFoldDB" id="A0A285EJ45"/>
<evidence type="ECO:0000313" key="2">
    <source>
        <dbReference type="EMBL" id="SNX99152.1"/>
    </source>
</evidence>
<feature type="region of interest" description="Disordered" evidence="1">
    <location>
        <begin position="358"/>
        <end position="387"/>
    </location>
</feature>
<organism evidence="2 3">
    <name type="scientific">Geodermatophilus sabuli</name>
    <dbReference type="NCBI Taxonomy" id="1564158"/>
    <lineage>
        <taxon>Bacteria</taxon>
        <taxon>Bacillati</taxon>
        <taxon>Actinomycetota</taxon>
        <taxon>Actinomycetes</taxon>
        <taxon>Geodermatophilales</taxon>
        <taxon>Geodermatophilaceae</taxon>
        <taxon>Geodermatophilus</taxon>
    </lineage>
</organism>
<reference evidence="2 3" key="1">
    <citation type="submission" date="2017-09" db="EMBL/GenBank/DDBJ databases">
        <authorList>
            <person name="Ehlers B."/>
            <person name="Leendertz F.H."/>
        </authorList>
    </citation>
    <scope>NUCLEOTIDE SEQUENCE [LARGE SCALE GENOMIC DNA]</scope>
    <source>
        <strain evidence="2 3">DSM 46844</strain>
    </source>
</reference>
<accession>A0A285EJ45</accession>
<dbReference type="EMBL" id="OBDO01000015">
    <property type="protein sequence ID" value="SNX99152.1"/>
    <property type="molecule type" value="Genomic_DNA"/>
</dbReference>
<evidence type="ECO:0000313" key="3">
    <source>
        <dbReference type="Proteomes" id="UP000219514"/>
    </source>
</evidence>
<keyword evidence="3" id="KW-1185">Reference proteome</keyword>
<proteinExistence type="predicted"/>
<evidence type="ECO:0000256" key="1">
    <source>
        <dbReference type="SAM" id="MobiDB-lite"/>
    </source>
</evidence>